<feature type="active site" evidence="9">
    <location>
        <position position="181"/>
    </location>
</feature>
<dbReference type="PRINTS" id="PR00781">
    <property type="entry name" value="LIPOSIGPTASE"/>
</dbReference>
<feature type="transmembrane region" description="Helical" evidence="9">
    <location>
        <begin position="95"/>
        <end position="119"/>
    </location>
</feature>
<dbReference type="InterPro" id="IPR001872">
    <property type="entry name" value="Peptidase_A8"/>
</dbReference>
<feature type="transmembrane region" description="Helical" evidence="9">
    <location>
        <begin position="171"/>
        <end position="195"/>
    </location>
</feature>
<evidence type="ECO:0000256" key="6">
    <source>
        <dbReference type="ARBA" id="ARBA00022801"/>
    </source>
</evidence>
<feature type="active site" evidence="9">
    <location>
        <position position="147"/>
    </location>
</feature>
<keyword evidence="13" id="KW-1185">Reference proteome</keyword>
<evidence type="ECO:0000313" key="12">
    <source>
        <dbReference type="EMBL" id="TDO02687.1"/>
    </source>
</evidence>
<evidence type="ECO:0000313" key="14">
    <source>
        <dbReference type="Proteomes" id="UP000294848"/>
    </source>
</evidence>
<dbReference type="Proteomes" id="UP000294848">
    <property type="component" value="Unassembled WGS sequence"/>
</dbReference>
<evidence type="ECO:0000313" key="11">
    <source>
        <dbReference type="EMBL" id="SFE42601.1"/>
    </source>
</evidence>
<reference evidence="12 14" key="2">
    <citation type="submission" date="2019-03" db="EMBL/GenBank/DDBJ databases">
        <title>Freshwater and sediment microbial communities from various areas in North America, analyzing microbe dynamics in response to fracking.</title>
        <authorList>
            <person name="Lamendella R."/>
        </authorList>
    </citation>
    <scope>NUCLEOTIDE SEQUENCE [LARGE SCALE GENOMIC DNA]</scope>
    <source>
        <strain evidence="12 14">114D</strain>
    </source>
</reference>
<dbReference type="GO" id="GO:0004190">
    <property type="term" value="F:aspartic-type endopeptidase activity"/>
    <property type="evidence" value="ECO:0007669"/>
    <property type="project" value="UniProtKB-UniRule"/>
</dbReference>
<dbReference type="EMBL" id="SNWI01000004">
    <property type="protein sequence ID" value="TDO02687.1"/>
    <property type="molecule type" value="Genomic_DNA"/>
</dbReference>
<keyword evidence="8 9" id="KW-0472">Membrane</keyword>
<dbReference type="PANTHER" id="PTHR33695:SF1">
    <property type="entry name" value="LIPOPROTEIN SIGNAL PEPTIDASE"/>
    <property type="match status" value="1"/>
</dbReference>
<evidence type="ECO:0000256" key="2">
    <source>
        <dbReference type="ARBA" id="ARBA00022475"/>
    </source>
</evidence>
<accession>A0A1I2AF54</accession>
<sequence length="218" mass="24554">MSRLTKSVLLVFLVLLVDQVVKILIKTNMYLGQEFSVFGDWFLIHFVENNGMAFGIEFAGEYGKMFLSLFRIVAVIGIGWYLLKLIKNKEVPMGFIACVSLIFAGAIGNIIDSAFYGLIFNESYGQVAQLFPAEGGYSSFLHGKVVDMLYFPLFSGRYPAWLPFWGGDEFLFFRPVFNIADSSITIGIFSILLFYRGLFSKLDHDEETKTETSSGQEA</sequence>
<evidence type="ECO:0000256" key="10">
    <source>
        <dbReference type="RuleBase" id="RU004181"/>
    </source>
</evidence>
<evidence type="ECO:0000256" key="1">
    <source>
        <dbReference type="ARBA" id="ARBA00006139"/>
    </source>
</evidence>
<dbReference type="RefSeq" id="WP_093917865.1">
    <property type="nucleotide sequence ID" value="NZ_FONW01000001.1"/>
</dbReference>
<keyword evidence="7 9" id="KW-1133">Transmembrane helix</keyword>
<comment type="caution">
    <text evidence="9">Lacks conserved residue(s) required for the propagation of feature annotation.</text>
</comment>
<dbReference type="OrthoDB" id="9810259at2"/>
<dbReference type="Pfam" id="PF01252">
    <property type="entry name" value="Peptidase_A8"/>
    <property type="match status" value="1"/>
</dbReference>
<comment type="catalytic activity">
    <reaction evidence="9">
        <text>Release of signal peptides from bacterial membrane prolipoproteins. Hydrolyzes -Xaa-Yaa-Zaa-|-(S,diacylglyceryl)Cys-, in which Xaa is hydrophobic (preferably Leu), and Yaa (Ala or Ser) and Zaa (Gly or Ala) have small, neutral side chains.</text>
        <dbReference type="EC" id="3.4.23.36"/>
    </reaction>
</comment>
<dbReference type="PANTHER" id="PTHR33695">
    <property type="entry name" value="LIPOPROTEIN SIGNAL PEPTIDASE"/>
    <property type="match status" value="1"/>
</dbReference>
<comment type="subcellular location">
    <subcellularLocation>
        <location evidence="9">Cell membrane</location>
        <topology evidence="9">Multi-pass membrane protein</topology>
    </subcellularLocation>
</comment>
<keyword evidence="5 9" id="KW-0064">Aspartyl protease</keyword>
<proteinExistence type="inferred from homology"/>
<evidence type="ECO:0000256" key="3">
    <source>
        <dbReference type="ARBA" id="ARBA00022670"/>
    </source>
</evidence>
<keyword evidence="2 9" id="KW-1003">Cell membrane</keyword>
<dbReference type="HAMAP" id="MF_00161">
    <property type="entry name" value="LspA"/>
    <property type="match status" value="1"/>
</dbReference>
<dbReference type="NCBIfam" id="NF011369">
    <property type="entry name" value="PRK14788.1"/>
    <property type="match status" value="1"/>
</dbReference>
<dbReference type="Proteomes" id="UP000198964">
    <property type="component" value="Unassembled WGS sequence"/>
</dbReference>
<gene>
    <name evidence="9" type="primary">lspA</name>
    <name evidence="12" type="ORF">DET52_104153</name>
    <name evidence="11" type="ORF">SAMN05216283_101107</name>
</gene>
<organism evidence="11 13">
    <name type="scientific">Sunxiuqinia elliptica</name>
    <dbReference type="NCBI Taxonomy" id="655355"/>
    <lineage>
        <taxon>Bacteria</taxon>
        <taxon>Pseudomonadati</taxon>
        <taxon>Bacteroidota</taxon>
        <taxon>Bacteroidia</taxon>
        <taxon>Marinilabiliales</taxon>
        <taxon>Prolixibacteraceae</taxon>
        <taxon>Sunxiuqinia</taxon>
    </lineage>
</organism>
<dbReference type="GO" id="GO:0005886">
    <property type="term" value="C:plasma membrane"/>
    <property type="evidence" value="ECO:0007669"/>
    <property type="project" value="UniProtKB-SubCell"/>
</dbReference>
<comment type="function">
    <text evidence="9">This protein specifically catalyzes the removal of signal peptides from prolipoproteins.</text>
</comment>
<evidence type="ECO:0000313" key="13">
    <source>
        <dbReference type="Proteomes" id="UP000198964"/>
    </source>
</evidence>
<keyword evidence="6 9" id="KW-0378">Hydrolase</keyword>
<comment type="pathway">
    <text evidence="9">Protein modification; lipoprotein biosynthesis (signal peptide cleavage).</text>
</comment>
<dbReference type="GO" id="GO:0006508">
    <property type="term" value="P:proteolysis"/>
    <property type="evidence" value="ECO:0007669"/>
    <property type="project" value="UniProtKB-KW"/>
</dbReference>
<keyword evidence="4 9" id="KW-0812">Transmembrane</keyword>
<dbReference type="AlphaFoldDB" id="A0A1I2AF54"/>
<keyword evidence="3 9" id="KW-0645">Protease</keyword>
<comment type="similarity">
    <text evidence="1 9 10">Belongs to the peptidase A8 family.</text>
</comment>
<dbReference type="EMBL" id="FONW01000001">
    <property type="protein sequence ID" value="SFE42601.1"/>
    <property type="molecule type" value="Genomic_DNA"/>
</dbReference>
<name>A0A1I2AF54_9BACT</name>
<dbReference type="STRING" id="655355.SAMN05216283_101107"/>
<evidence type="ECO:0000256" key="5">
    <source>
        <dbReference type="ARBA" id="ARBA00022750"/>
    </source>
</evidence>
<evidence type="ECO:0000256" key="9">
    <source>
        <dbReference type="HAMAP-Rule" id="MF_00161"/>
    </source>
</evidence>
<dbReference type="EC" id="3.4.23.36" evidence="9"/>
<evidence type="ECO:0000256" key="7">
    <source>
        <dbReference type="ARBA" id="ARBA00022989"/>
    </source>
</evidence>
<evidence type="ECO:0000256" key="4">
    <source>
        <dbReference type="ARBA" id="ARBA00022692"/>
    </source>
</evidence>
<reference evidence="11 13" key="1">
    <citation type="submission" date="2016-10" db="EMBL/GenBank/DDBJ databases">
        <authorList>
            <person name="de Groot N.N."/>
        </authorList>
    </citation>
    <scope>NUCLEOTIDE SEQUENCE [LARGE SCALE GENOMIC DNA]</scope>
    <source>
        <strain evidence="11 13">CGMCC 1.9156</strain>
    </source>
</reference>
<feature type="transmembrane region" description="Helical" evidence="9">
    <location>
        <begin position="65"/>
        <end position="83"/>
    </location>
</feature>
<evidence type="ECO:0000256" key="8">
    <source>
        <dbReference type="ARBA" id="ARBA00023136"/>
    </source>
</evidence>
<dbReference type="UniPathway" id="UPA00665"/>
<protein>
    <recommendedName>
        <fullName evidence="9">Lipoprotein signal peptidase</fullName>
        <ecNumber evidence="9">3.4.23.36</ecNumber>
    </recommendedName>
    <alternativeName>
        <fullName evidence="9">Prolipoprotein signal peptidase</fullName>
    </alternativeName>
    <alternativeName>
        <fullName evidence="9">Signal peptidase II</fullName>
        <shortName evidence="9">SPase II</shortName>
    </alternativeName>
</protein>